<evidence type="ECO:0000256" key="1">
    <source>
        <dbReference type="ARBA" id="ARBA00006817"/>
    </source>
</evidence>
<dbReference type="Proteomes" id="UP000598350">
    <property type="component" value="Unassembled WGS sequence"/>
</dbReference>
<dbReference type="Gene3D" id="3.30.530.20">
    <property type="match status" value="1"/>
</dbReference>
<evidence type="ECO:0000259" key="2">
    <source>
        <dbReference type="Pfam" id="PF08327"/>
    </source>
</evidence>
<dbReference type="SUPFAM" id="SSF55961">
    <property type="entry name" value="Bet v1-like"/>
    <property type="match status" value="1"/>
</dbReference>
<dbReference type="EMBL" id="JABTCG010000001">
    <property type="protein sequence ID" value="MBD0849306.1"/>
    <property type="molecule type" value="Genomic_DNA"/>
</dbReference>
<organism evidence="3 4">
    <name type="scientific">Maribacter arenosus</name>
    <dbReference type="NCBI Taxonomy" id="1854708"/>
    <lineage>
        <taxon>Bacteria</taxon>
        <taxon>Pseudomonadati</taxon>
        <taxon>Bacteroidota</taxon>
        <taxon>Flavobacteriia</taxon>
        <taxon>Flavobacteriales</taxon>
        <taxon>Flavobacteriaceae</taxon>
        <taxon>Maribacter</taxon>
    </lineage>
</organism>
<comment type="similarity">
    <text evidence="1">Belongs to the AHA1 family.</text>
</comment>
<dbReference type="RefSeq" id="WP_188312436.1">
    <property type="nucleotide sequence ID" value="NZ_JABTCG010000001.1"/>
</dbReference>
<proteinExistence type="inferred from homology"/>
<dbReference type="CDD" id="cd07814">
    <property type="entry name" value="SRPBCC_CalC_Aha1-like"/>
    <property type="match status" value="1"/>
</dbReference>
<name>A0ABR7V7P6_9FLAO</name>
<gene>
    <name evidence="3" type="ORF">HPE63_01380</name>
</gene>
<sequence length="145" mass="17037">MNVSDDPIVVDNSFKCSVEKVWSAITNVHKMREWFFGNIPEFEPKVGFKTSFAVQSEDRTFTHLWEITKVVPFEKLEYKWRYKEYPGDSLVVFKLLEKGNSNLLRLSTTVLEDFPDDIPEFARESAVEGWNYLLGKSLREYLENN</sequence>
<keyword evidence="4" id="KW-1185">Reference proteome</keyword>
<evidence type="ECO:0000313" key="3">
    <source>
        <dbReference type="EMBL" id="MBD0849306.1"/>
    </source>
</evidence>
<feature type="domain" description="Activator of Hsp90 ATPase homologue 1/2-like C-terminal" evidence="2">
    <location>
        <begin position="16"/>
        <end position="143"/>
    </location>
</feature>
<evidence type="ECO:0000313" key="4">
    <source>
        <dbReference type="Proteomes" id="UP000598350"/>
    </source>
</evidence>
<reference evidence="3 4" key="1">
    <citation type="submission" date="2020-05" db="EMBL/GenBank/DDBJ databases">
        <title>The draft genome sequence of Maribacter arenosus CAU 1321.</title>
        <authorList>
            <person name="Mu L."/>
        </authorList>
    </citation>
    <scope>NUCLEOTIDE SEQUENCE [LARGE SCALE GENOMIC DNA]</scope>
    <source>
        <strain evidence="3 4">CAU 1321</strain>
    </source>
</reference>
<dbReference type="Pfam" id="PF08327">
    <property type="entry name" value="AHSA1"/>
    <property type="match status" value="1"/>
</dbReference>
<dbReference type="InterPro" id="IPR023393">
    <property type="entry name" value="START-like_dom_sf"/>
</dbReference>
<comment type="caution">
    <text evidence="3">The sequence shown here is derived from an EMBL/GenBank/DDBJ whole genome shotgun (WGS) entry which is preliminary data.</text>
</comment>
<protein>
    <submittedName>
        <fullName evidence="3">SRPBCC domain-containing protein</fullName>
    </submittedName>
</protein>
<accession>A0ABR7V7P6</accession>
<dbReference type="InterPro" id="IPR013538">
    <property type="entry name" value="ASHA1/2-like_C"/>
</dbReference>